<dbReference type="InterPro" id="IPR011966">
    <property type="entry name" value="PaaN-DH"/>
</dbReference>
<dbReference type="Proteomes" id="UP000031971">
    <property type="component" value="Unassembled WGS sequence"/>
</dbReference>
<dbReference type="Gene3D" id="3.40.309.10">
    <property type="entry name" value="Aldehyde Dehydrogenase, Chain A, domain 2"/>
    <property type="match status" value="1"/>
</dbReference>
<dbReference type="Gene3D" id="3.40.605.10">
    <property type="entry name" value="Aldehyde Dehydrogenase, Chain A, domain 1"/>
    <property type="match status" value="1"/>
</dbReference>
<dbReference type="InterPro" id="IPR016163">
    <property type="entry name" value="Ald_DH_C"/>
</dbReference>
<dbReference type="NCBIfam" id="NF008868">
    <property type="entry name" value="PRK11903.1"/>
    <property type="match status" value="1"/>
</dbReference>
<evidence type="ECO:0000313" key="4">
    <source>
        <dbReference type="Proteomes" id="UP000031971"/>
    </source>
</evidence>
<keyword evidence="1" id="KW-0560">Oxidoreductase</keyword>
<evidence type="ECO:0000313" key="3">
    <source>
        <dbReference type="EMBL" id="KIL97664.1"/>
    </source>
</evidence>
<comment type="caution">
    <text evidence="3">The sequence shown here is derived from an EMBL/GenBank/DDBJ whole genome shotgun (WGS) entry which is preliminary data.</text>
</comment>
<dbReference type="OrthoDB" id="9759612at2"/>
<accession>A0A0C2YD91</accession>
<dbReference type="NCBIfam" id="TIGR02278">
    <property type="entry name" value="PaaN-DH"/>
    <property type="match status" value="1"/>
</dbReference>
<dbReference type="AlphaFoldDB" id="A0A0C2YD91"/>
<gene>
    <name evidence="3" type="ORF">CCC_00725</name>
</gene>
<protein>
    <submittedName>
        <fullName evidence="3">Benzaldehyde dehydrogenase</fullName>
    </submittedName>
</protein>
<dbReference type="PANTHER" id="PTHR43111">
    <property type="entry name" value="ALDEHYDE DEHYDROGENASE B-RELATED"/>
    <property type="match status" value="1"/>
</dbReference>
<dbReference type="EMBL" id="JXSL01000030">
    <property type="protein sequence ID" value="KIL97664.1"/>
    <property type="molecule type" value="Genomic_DNA"/>
</dbReference>
<dbReference type="CDD" id="cd07128">
    <property type="entry name" value="ALDH_MaoC-N"/>
    <property type="match status" value="1"/>
</dbReference>
<feature type="domain" description="Aldehyde dehydrogenase" evidence="2">
    <location>
        <begin position="12"/>
        <end position="493"/>
    </location>
</feature>
<evidence type="ECO:0000256" key="1">
    <source>
        <dbReference type="ARBA" id="ARBA00023002"/>
    </source>
</evidence>
<dbReference type="SUPFAM" id="SSF53720">
    <property type="entry name" value="ALDH-like"/>
    <property type="match status" value="1"/>
</dbReference>
<dbReference type="InterPro" id="IPR016162">
    <property type="entry name" value="Ald_DH_N"/>
</dbReference>
<reference evidence="3 4" key="1">
    <citation type="submission" date="2015-01" db="EMBL/GenBank/DDBJ databases">
        <title>Genome Sequence of Magnetospirillum magnetotacticum Strain MS-1.</title>
        <authorList>
            <person name="Marinov G.K."/>
            <person name="Smalley M.D."/>
            <person name="DeSalvo G."/>
        </authorList>
    </citation>
    <scope>NUCLEOTIDE SEQUENCE [LARGE SCALE GENOMIC DNA]</scope>
    <source>
        <strain evidence="3 4">MS-1</strain>
    </source>
</reference>
<dbReference type="InterPro" id="IPR015590">
    <property type="entry name" value="Aldehyde_DH_dom"/>
</dbReference>
<dbReference type="InterPro" id="IPR016161">
    <property type="entry name" value="Ald_DH/histidinol_DH"/>
</dbReference>
<name>A0A0C2YD91_PARME</name>
<dbReference type="GO" id="GO:0016620">
    <property type="term" value="F:oxidoreductase activity, acting on the aldehyde or oxo group of donors, NAD or NADP as acceptor"/>
    <property type="evidence" value="ECO:0007669"/>
    <property type="project" value="InterPro"/>
</dbReference>
<dbReference type="RefSeq" id="WP_009871177.1">
    <property type="nucleotide sequence ID" value="NZ_JXSL01000030.1"/>
</dbReference>
<dbReference type="PANTHER" id="PTHR43111:SF1">
    <property type="entry name" value="ALDEHYDE DEHYDROGENASE B-RELATED"/>
    <property type="match status" value="1"/>
</dbReference>
<sequence length="515" mass="53185">MIRLQSYLAGRWQDGAGSGAQLKDPVSGEVLATASGDGLDMAEALAHARTKGGPVLRALSFAARAGLINAVAGVLAENRERYNSIALANSGNTALDAALDVDGGIGTLKYYASIGRKLGEAHLLAEATDDQLTKDEAFRGRHIWTTIQGVAVHINAFNFPSWGLWEKAAVSLLAGVPFLAKPATATCLLAYEMVKDVVEAGVLPEGALSLLCGGGRDLMDHLQPGDVVAFTGSADTAAQLRSNPNVIAANIRFAVEADSLNLCALGPDAKPDGAEFAAFIKEVSREMTVKAGQKCTAIRRILVPRDRMDAVVDGLKAALAKALMGDPRTEGVRMGPLVSRAQAMAAWGGLETLKAETQVVAGGGNDDGGCFVPPTLLLCNNPLAATAVHEVEVFGPVATLMPYDSVEQAVELARRGGGSLAASVFSGDCAFLADFVPAIATSHGRVLVVDGSVAASHSGHGVVMPHCTHGGPSRAGGGEELGGLRGLRFYMQRSAVQGSRAMLDAMTQGAAVVAL</sequence>
<evidence type="ECO:0000259" key="2">
    <source>
        <dbReference type="Pfam" id="PF00171"/>
    </source>
</evidence>
<dbReference type="STRING" id="272627.CCC_00725"/>
<dbReference type="Pfam" id="PF00171">
    <property type="entry name" value="Aldedh"/>
    <property type="match status" value="1"/>
</dbReference>
<proteinExistence type="predicted"/>
<organism evidence="3 4">
    <name type="scientific">Paramagnetospirillum magnetotacticum MS-1</name>
    <dbReference type="NCBI Taxonomy" id="272627"/>
    <lineage>
        <taxon>Bacteria</taxon>
        <taxon>Pseudomonadati</taxon>
        <taxon>Pseudomonadota</taxon>
        <taxon>Alphaproteobacteria</taxon>
        <taxon>Rhodospirillales</taxon>
        <taxon>Magnetospirillaceae</taxon>
        <taxon>Paramagnetospirillum</taxon>
    </lineage>
</organism>
<keyword evidence="4" id="KW-1185">Reference proteome</keyword>